<dbReference type="EMBL" id="JABBFW010000002">
    <property type="protein sequence ID" value="NML14050.1"/>
    <property type="molecule type" value="Genomic_DNA"/>
</dbReference>
<keyword evidence="5" id="KW-1185">Reference proteome</keyword>
<feature type="coiled-coil region" evidence="1">
    <location>
        <begin position="290"/>
        <end position="317"/>
    </location>
</feature>
<accession>A0A848F711</accession>
<evidence type="ECO:0000256" key="3">
    <source>
        <dbReference type="SAM" id="Phobius"/>
    </source>
</evidence>
<evidence type="ECO:0000256" key="2">
    <source>
        <dbReference type="SAM" id="MobiDB-lite"/>
    </source>
</evidence>
<gene>
    <name evidence="4" type="ORF">HHL10_03520</name>
</gene>
<dbReference type="Pfam" id="PF04375">
    <property type="entry name" value="HemX"/>
    <property type="match status" value="1"/>
</dbReference>
<evidence type="ECO:0000313" key="5">
    <source>
        <dbReference type="Proteomes" id="UP000574067"/>
    </source>
</evidence>
<proteinExistence type="predicted"/>
<evidence type="ECO:0000256" key="1">
    <source>
        <dbReference type="SAM" id="Coils"/>
    </source>
</evidence>
<keyword evidence="3" id="KW-1133">Transmembrane helix</keyword>
<dbReference type="PANTHER" id="PTHR38043">
    <property type="entry name" value="PROTEIN HEMX"/>
    <property type="match status" value="1"/>
</dbReference>
<feature type="transmembrane region" description="Helical" evidence="3">
    <location>
        <begin position="33"/>
        <end position="50"/>
    </location>
</feature>
<comment type="caution">
    <text evidence="4">The sequence shown here is derived from an EMBL/GenBank/DDBJ whole genome shotgun (WGS) entry which is preliminary data.</text>
</comment>
<keyword evidence="1" id="KW-0175">Coiled coil</keyword>
<dbReference type="AlphaFoldDB" id="A0A848F711"/>
<name>A0A848F711_9BURK</name>
<reference evidence="4 5" key="1">
    <citation type="submission" date="2020-04" db="EMBL/GenBank/DDBJ databases">
        <title>Azohydromonas sp. isolated from soil.</title>
        <authorList>
            <person name="Dahal R.H."/>
        </authorList>
    </citation>
    <scope>NUCLEOTIDE SEQUENCE [LARGE SCALE GENOMIC DNA]</scope>
    <source>
        <strain evidence="4 5">G-1-1-14</strain>
    </source>
</reference>
<feature type="compositionally biased region" description="Polar residues" evidence="2">
    <location>
        <begin position="1"/>
        <end position="10"/>
    </location>
</feature>
<keyword evidence="3" id="KW-0472">Membrane</keyword>
<keyword evidence="3" id="KW-0812">Transmembrane</keyword>
<evidence type="ECO:0008006" key="6">
    <source>
        <dbReference type="Google" id="ProtNLM"/>
    </source>
</evidence>
<sequence length="365" mass="39770">MPTIAATVNQAASSAAPPPSAPSTSRRDALRNWALIVASVVALGALGVGWNTQQRLRVLEKELVKRQQDSQGEAAQALLLAKQAQDASREAGARVALLDARVSEAALQRTQIEDLIQSLARSRDENVVADVDAALRVALQQSAITGSTEPLLQALQQADDRLARYNQPRLERVRRALARDLDRVKAVGVSDLSSLTLRLDELVRLVDELPLLAATESRRAPSAAPRGASAPEAGASGASWNDHLVAWWDAWPVRLWEEMRSLVRVARVQQPEALLLAPEQMYFLRENLKLRLLNARLALLSRQYATAQADLRDAQAALERYFDPASRRVQVASELLKQVASQARQVSLPRPDETLAALAAAAAGR</sequence>
<evidence type="ECO:0000313" key="4">
    <source>
        <dbReference type="EMBL" id="NML14050.1"/>
    </source>
</evidence>
<protein>
    <recommendedName>
        <fullName evidence="6">Uroporphyrin-3 C-methyltransferase</fullName>
    </recommendedName>
</protein>
<organism evidence="4 5">
    <name type="scientific">Azohydromonas caseinilytica</name>
    <dbReference type="NCBI Taxonomy" id="2728836"/>
    <lineage>
        <taxon>Bacteria</taxon>
        <taxon>Pseudomonadati</taxon>
        <taxon>Pseudomonadota</taxon>
        <taxon>Betaproteobacteria</taxon>
        <taxon>Burkholderiales</taxon>
        <taxon>Sphaerotilaceae</taxon>
        <taxon>Azohydromonas</taxon>
    </lineage>
</organism>
<dbReference type="Proteomes" id="UP000574067">
    <property type="component" value="Unassembled WGS sequence"/>
</dbReference>
<dbReference type="InterPro" id="IPR007470">
    <property type="entry name" value="HemX"/>
</dbReference>
<feature type="region of interest" description="Disordered" evidence="2">
    <location>
        <begin position="1"/>
        <end position="26"/>
    </location>
</feature>
<dbReference type="PANTHER" id="PTHR38043:SF1">
    <property type="entry name" value="PROTEIN HEMX"/>
    <property type="match status" value="1"/>
</dbReference>